<keyword evidence="2" id="KW-1185">Reference proteome</keyword>
<evidence type="ECO:0000313" key="1">
    <source>
        <dbReference type="EMBL" id="QGY41470.1"/>
    </source>
</evidence>
<sequence length="120" mass="13347">MAVSLDKDWTRVNLTICAETRDRLESWKQNGISLPAALATCARLVYADGMSPLHTPRGDIERVTFQLPVHVLAIIDLLAERWKVSRSEAADRILQIGAEAVETGANTQMSVIMPFEKEKV</sequence>
<dbReference type="EMBL" id="CP046400">
    <property type="protein sequence ID" value="QGY41470.1"/>
    <property type="molecule type" value="Genomic_DNA"/>
</dbReference>
<organism evidence="1 2">
    <name type="scientific">Pseudodesulfovibrio cashew</name>
    <dbReference type="NCBI Taxonomy" id="2678688"/>
    <lineage>
        <taxon>Bacteria</taxon>
        <taxon>Pseudomonadati</taxon>
        <taxon>Thermodesulfobacteriota</taxon>
        <taxon>Desulfovibrionia</taxon>
        <taxon>Desulfovibrionales</taxon>
        <taxon>Desulfovibrionaceae</taxon>
    </lineage>
</organism>
<dbReference type="RefSeq" id="WP_158949779.1">
    <property type="nucleotide sequence ID" value="NZ_CP046400.1"/>
</dbReference>
<reference evidence="1 2" key="1">
    <citation type="submission" date="2019-11" db="EMBL/GenBank/DDBJ databases">
        <authorList>
            <person name="Zheng R.K."/>
            <person name="Sun C.M."/>
        </authorList>
    </citation>
    <scope>NUCLEOTIDE SEQUENCE [LARGE SCALE GENOMIC DNA]</scope>
    <source>
        <strain evidence="1 2">SRB007</strain>
    </source>
</reference>
<dbReference type="Proteomes" id="UP000428328">
    <property type="component" value="Chromosome"/>
</dbReference>
<name>A0A6I6JKF9_9BACT</name>
<evidence type="ECO:0000313" key="2">
    <source>
        <dbReference type="Proteomes" id="UP000428328"/>
    </source>
</evidence>
<gene>
    <name evidence="1" type="ORF">GM415_15545</name>
</gene>
<accession>A0A6I6JKF9</accession>
<dbReference type="KEGG" id="psel:GM415_15545"/>
<protein>
    <submittedName>
        <fullName evidence="1">Uncharacterized protein</fullName>
    </submittedName>
</protein>
<dbReference type="AlphaFoldDB" id="A0A6I6JKF9"/>
<proteinExistence type="predicted"/>